<protein>
    <submittedName>
        <fullName evidence="2">Uncharacterized protein</fullName>
    </submittedName>
</protein>
<gene>
    <name evidence="2" type="ORF">SI8410_03004234</name>
</gene>
<dbReference type="AlphaFoldDB" id="A0A7I8K743"/>
<feature type="region of interest" description="Disordered" evidence="1">
    <location>
        <begin position="22"/>
        <end position="55"/>
    </location>
</feature>
<accession>A0A7I8K743</accession>
<dbReference type="Proteomes" id="UP000663760">
    <property type="component" value="Chromosome 3"/>
</dbReference>
<feature type="compositionally biased region" description="Basic and acidic residues" evidence="1">
    <location>
        <begin position="33"/>
        <end position="46"/>
    </location>
</feature>
<reference evidence="2" key="1">
    <citation type="submission" date="2020-02" db="EMBL/GenBank/DDBJ databases">
        <authorList>
            <person name="Scholz U."/>
            <person name="Mascher M."/>
            <person name="Fiebig A."/>
        </authorList>
    </citation>
    <scope>NUCLEOTIDE SEQUENCE</scope>
</reference>
<evidence type="ECO:0000313" key="2">
    <source>
        <dbReference type="EMBL" id="CAA7393491.1"/>
    </source>
</evidence>
<evidence type="ECO:0000256" key="1">
    <source>
        <dbReference type="SAM" id="MobiDB-lite"/>
    </source>
</evidence>
<keyword evidence="3" id="KW-1185">Reference proteome</keyword>
<proteinExistence type="predicted"/>
<dbReference type="EMBL" id="LR746266">
    <property type="protein sequence ID" value="CAA7393491.1"/>
    <property type="molecule type" value="Genomic_DNA"/>
</dbReference>
<evidence type="ECO:0000313" key="3">
    <source>
        <dbReference type="Proteomes" id="UP000663760"/>
    </source>
</evidence>
<sequence>MRTQMNMMMKVMENISMKLKEGGRQQVSFQRGKTHEEASTSQREGRFPSQPEINPRNLHHVNHAIYDVLEISENIESMYAISNLRNGKVDHFD</sequence>
<organism evidence="2 3">
    <name type="scientific">Spirodela intermedia</name>
    <name type="common">Intermediate duckweed</name>
    <dbReference type="NCBI Taxonomy" id="51605"/>
    <lineage>
        <taxon>Eukaryota</taxon>
        <taxon>Viridiplantae</taxon>
        <taxon>Streptophyta</taxon>
        <taxon>Embryophyta</taxon>
        <taxon>Tracheophyta</taxon>
        <taxon>Spermatophyta</taxon>
        <taxon>Magnoliopsida</taxon>
        <taxon>Liliopsida</taxon>
        <taxon>Araceae</taxon>
        <taxon>Lemnoideae</taxon>
        <taxon>Spirodela</taxon>
    </lineage>
</organism>
<name>A0A7I8K743_SPIIN</name>